<keyword evidence="3" id="KW-1185">Reference proteome</keyword>
<reference evidence="2 3" key="1">
    <citation type="submission" date="2019-07" db="EMBL/GenBank/DDBJ databases">
        <title>Finished genome of Venturia effusa.</title>
        <authorList>
            <person name="Young C.A."/>
            <person name="Cox M.P."/>
            <person name="Ganley A.R.D."/>
            <person name="David W.J."/>
        </authorList>
    </citation>
    <scope>NUCLEOTIDE SEQUENCE [LARGE SCALE GENOMIC DNA]</scope>
    <source>
        <strain evidence="3">albino</strain>
    </source>
</reference>
<gene>
    <name evidence="2" type="ORF">FKW77_008691</name>
</gene>
<protein>
    <recommendedName>
        <fullName evidence="1">BTB domain-containing protein</fullName>
    </recommendedName>
</protein>
<name>A0A517LJE8_9PEZI</name>
<dbReference type="Proteomes" id="UP000316270">
    <property type="component" value="Chromosome 13"/>
</dbReference>
<organism evidence="2 3">
    <name type="scientific">Venturia effusa</name>
    <dbReference type="NCBI Taxonomy" id="50376"/>
    <lineage>
        <taxon>Eukaryota</taxon>
        <taxon>Fungi</taxon>
        <taxon>Dikarya</taxon>
        <taxon>Ascomycota</taxon>
        <taxon>Pezizomycotina</taxon>
        <taxon>Dothideomycetes</taxon>
        <taxon>Pleosporomycetidae</taxon>
        <taxon>Venturiales</taxon>
        <taxon>Venturiaceae</taxon>
        <taxon>Venturia</taxon>
    </lineage>
</organism>
<dbReference type="EMBL" id="CP042197">
    <property type="protein sequence ID" value="QDS75765.1"/>
    <property type="molecule type" value="Genomic_DNA"/>
</dbReference>
<dbReference type="Gene3D" id="3.30.710.10">
    <property type="entry name" value="Potassium Channel Kv1.1, Chain A"/>
    <property type="match status" value="2"/>
</dbReference>
<sequence>MSEPSSKRMKTEGTEPLETVVDPEGDLRLVVGPDEHSIIVSSKILCVASTVFKEKLSVFRTPVEAETRFVRDATPEPRSCLEDLDTLLLPNDNAEAMVLLCNILHFRSQELPSPDEMSVAGRLFLFATVVHKYACINAVKPISAGWLSNQVVVKSIQVEKLLVISYKLENAALFSSSSEALLLTCENDFILLRKVISISRPFPAQILDMLQERRNETFDSLADLISDRILMLSKDDVSDRTALQLGHLIKGLKARSLWPELRRARSLDATIKSLVSIKVPSESDQDRLRVPTLQKQLEAVAEKVRHSISQLRRLEGGSAASSTATIVDKDGDLVLVVGTAKHRVRVASKALTSTSGVFKAMLSGQFKEAAELAASSAIGELYELPLPDDDVEAMIAICNIVHLRPKEVPSIKTFSASLLQNIVFLAEKYDCEVPVALVMEPWLGTIVENILDLWGKEGSASSGLANELCLSYKHDFKLLQAADDSYRMPDRIFEILETGRRDAFDYATAEITEVVDNLSMGAPCASTHGRSPDQYSQHDTIRLGDLVKQLRDKKLWPNRLWTDPPLDFSLNERHRGSIHDEPGPSDNIDEDGDLTLVVGKDGHRIVVASKVLMLVSKPFEAMLSKNFKEGRELAAANGKGYELELPDDDPATCIILFNILHYRPDLKSKEAEKKRRDLDILRTLLLLADKYDCVASIEPVISRWVNAVVNTRGYRDDALLIISYLMDDAGTFGLISRRIIREHTNDFDAVQGAIDPCGRLPDRVIGSLKLRRLEAINNLSNSLSAHVITLSQGTRPYSMQVHGQRPDDSYSQHDTLKLGSFVRSIAPVQELCRTNSSVIDLLKQLRAIEDDHYGLTKGGKDQCKACKSTVKEDIATIMNHVEQAIKGLCLDCLRFPDKFDGENCRVKH</sequence>
<dbReference type="InterPro" id="IPR000210">
    <property type="entry name" value="BTB/POZ_dom"/>
</dbReference>
<dbReference type="SMART" id="SM00225">
    <property type="entry name" value="BTB"/>
    <property type="match status" value="2"/>
</dbReference>
<dbReference type="InterPro" id="IPR011333">
    <property type="entry name" value="SKP1/BTB/POZ_sf"/>
</dbReference>
<feature type="domain" description="BTB" evidence="1">
    <location>
        <begin position="331"/>
        <end position="410"/>
    </location>
</feature>
<dbReference type="PROSITE" id="PS50097">
    <property type="entry name" value="BTB"/>
    <property type="match status" value="1"/>
</dbReference>
<dbReference type="OrthoDB" id="5275938at2759"/>
<dbReference type="STRING" id="50376.A0A517LJE8"/>
<dbReference type="PANTHER" id="PTHR22744">
    <property type="entry name" value="HELIX LOOP HELIX PROTEIN 21-RELATED"/>
    <property type="match status" value="1"/>
</dbReference>
<accession>A0A517LJE8</accession>
<evidence type="ECO:0000259" key="1">
    <source>
        <dbReference type="PROSITE" id="PS50097"/>
    </source>
</evidence>
<evidence type="ECO:0000313" key="2">
    <source>
        <dbReference type="EMBL" id="QDS75765.1"/>
    </source>
</evidence>
<dbReference type="PANTHER" id="PTHR22744:SF14">
    <property type="entry name" value="BTB DOMAIN-CONTAINING PROTEIN-RELATED"/>
    <property type="match status" value="1"/>
</dbReference>
<dbReference type="AlphaFoldDB" id="A0A517LJE8"/>
<proteinExistence type="predicted"/>
<evidence type="ECO:0000313" key="3">
    <source>
        <dbReference type="Proteomes" id="UP000316270"/>
    </source>
</evidence>